<dbReference type="AlphaFoldDB" id="A0A0E9QNZ4"/>
<proteinExistence type="predicted"/>
<evidence type="ECO:0000313" key="1">
    <source>
        <dbReference type="EMBL" id="JAH18020.1"/>
    </source>
</evidence>
<reference evidence="1" key="1">
    <citation type="submission" date="2014-11" db="EMBL/GenBank/DDBJ databases">
        <authorList>
            <person name="Amaro Gonzalez C."/>
        </authorList>
    </citation>
    <scope>NUCLEOTIDE SEQUENCE</scope>
</reference>
<sequence>MWGRIQVLSLMATEYPKSGMRTGVV</sequence>
<dbReference type="EMBL" id="GBXM01090557">
    <property type="protein sequence ID" value="JAH18020.1"/>
    <property type="molecule type" value="Transcribed_RNA"/>
</dbReference>
<protein>
    <submittedName>
        <fullName evidence="1">Uncharacterized protein</fullName>
    </submittedName>
</protein>
<reference evidence="1" key="2">
    <citation type="journal article" date="2015" name="Fish Shellfish Immunol.">
        <title>Early steps in the European eel (Anguilla anguilla)-Vibrio vulnificus interaction in the gills: Role of the RtxA13 toxin.</title>
        <authorList>
            <person name="Callol A."/>
            <person name="Pajuelo D."/>
            <person name="Ebbesson L."/>
            <person name="Teles M."/>
            <person name="MacKenzie S."/>
            <person name="Amaro C."/>
        </authorList>
    </citation>
    <scope>NUCLEOTIDE SEQUENCE</scope>
</reference>
<organism evidence="1">
    <name type="scientific">Anguilla anguilla</name>
    <name type="common">European freshwater eel</name>
    <name type="synonym">Muraena anguilla</name>
    <dbReference type="NCBI Taxonomy" id="7936"/>
    <lineage>
        <taxon>Eukaryota</taxon>
        <taxon>Metazoa</taxon>
        <taxon>Chordata</taxon>
        <taxon>Craniata</taxon>
        <taxon>Vertebrata</taxon>
        <taxon>Euteleostomi</taxon>
        <taxon>Actinopterygii</taxon>
        <taxon>Neopterygii</taxon>
        <taxon>Teleostei</taxon>
        <taxon>Anguilliformes</taxon>
        <taxon>Anguillidae</taxon>
        <taxon>Anguilla</taxon>
    </lineage>
</organism>
<accession>A0A0E9QNZ4</accession>
<name>A0A0E9QNZ4_ANGAN</name>